<comment type="caution">
    <text evidence="3">The sequence shown here is derived from an EMBL/GenBank/DDBJ whole genome shotgun (WGS) entry which is preliminary data.</text>
</comment>
<dbReference type="Gene3D" id="3.90.550.10">
    <property type="entry name" value="Spore Coat Polysaccharide Biosynthesis Protein SpsA, Chain A"/>
    <property type="match status" value="1"/>
</dbReference>
<dbReference type="STRING" id="1838285.SCAL_000621"/>
<dbReference type="PANTHER" id="PTHR19136">
    <property type="entry name" value="MOLYBDENUM COFACTOR GUANYLYLTRANSFERASE"/>
    <property type="match status" value="1"/>
</dbReference>
<dbReference type="Pfam" id="PF12804">
    <property type="entry name" value="NTP_transf_3"/>
    <property type="match status" value="1"/>
</dbReference>
<keyword evidence="4" id="KW-1185">Reference proteome</keyword>
<evidence type="ECO:0000259" key="2">
    <source>
        <dbReference type="Pfam" id="PF12804"/>
    </source>
</evidence>
<reference evidence="3" key="1">
    <citation type="submission" date="2016-05" db="EMBL/GenBank/DDBJ databases">
        <title>Microbial consortia oxidize butane by reversing methanogenesis.</title>
        <authorList>
            <person name="Laso-Perez R."/>
            <person name="Richter M."/>
            <person name="Wegener G."/>
            <person name="Musat F."/>
        </authorList>
    </citation>
    <scope>NUCLEOTIDE SEQUENCE [LARGE SCALE GENOMIC DNA]</scope>
    <source>
        <strain evidence="3">BOX2</strain>
    </source>
</reference>
<dbReference type="EMBL" id="LYOS01000002">
    <property type="protein sequence ID" value="OFV67981.1"/>
    <property type="molecule type" value="Genomic_DNA"/>
</dbReference>
<organism evidence="3 4">
    <name type="scientific">Candidatus Syntropharchaeum caldarium</name>
    <dbReference type="NCBI Taxonomy" id="1838285"/>
    <lineage>
        <taxon>Archaea</taxon>
        <taxon>Methanobacteriati</taxon>
        <taxon>Methanobacteriota</taxon>
        <taxon>Stenosarchaea group</taxon>
        <taxon>Methanomicrobia</taxon>
        <taxon>Methanosarcinales</taxon>
        <taxon>ANME-2 cluster</taxon>
        <taxon>Candidatus Syntropharchaeum</taxon>
    </lineage>
</organism>
<dbReference type="PANTHER" id="PTHR19136:SF86">
    <property type="entry name" value="ADENOSYLCOBINAMIDE-PHOSPHATE GUANYLYLTRANSFERASE"/>
    <property type="match status" value="1"/>
</dbReference>
<proteinExistence type="predicted"/>
<dbReference type="AlphaFoldDB" id="A0A1F2PBA4"/>
<dbReference type="InterPro" id="IPR025877">
    <property type="entry name" value="MobA-like_NTP_Trfase"/>
</dbReference>
<dbReference type="GO" id="GO:0016779">
    <property type="term" value="F:nucleotidyltransferase activity"/>
    <property type="evidence" value="ECO:0007669"/>
    <property type="project" value="UniProtKB-KW"/>
</dbReference>
<keyword evidence="3" id="KW-0548">Nucleotidyltransferase</keyword>
<evidence type="ECO:0000256" key="1">
    <source>
        <dbReference type="ARBA" id="ARBA00022679"/>
    </source>
</evidence>
<keyword evidence="1" id="KW-0808">Transferase</keyword>
<gene>
    <name evidence="3" type="ORF">SCAL_000621</name>
</gene>
<accession>A0A1F2PBA4</accession>
<dbReference type="InterPro" id="IPR029044">
    <property type="entry name" value="Nucleotide-diphossugar_trans"/>
</dbReference>
<evidence type="ECO:0000313" key="3">
    <source>
        <dbReference type="EMBL" id="OFV67981.1"/>
    </source>
</evidence>
<sequence length="183" mass="20307">MIAVVMAGGKATRLGCVEKPMVKLGGIPLIDHVMRPLIELDIETIVAVSKNTQDTTVYCQRSNYEVVMTSGNDYHEDLFHLTEQFGAILTIVSDIPFLTPAHIKAILKADRMRDSVVGCTMVHDVITPFGLNIVDGTTDRYLLFDDYYVGININSQEDLDLAEKISGEVDYNRTVGSKLLEKI</sequence>
<name>A0A1F2PBA4_9EURY</name>
<dbReference type="Proteomes" id="UP000186940">
    <property type="component" value="Unassembled WGS sequence"/>
</dbReference>
<protein>
    <submittedName>
        <fullName evidence="3">GTP:adenosylcobinamide-phosphate guanylyltransferase</fullName>
    </submittedName>
</protein>
<evidence type="ECO:0000313" key="4">
    <source>
        <dbReference type="Proteomes" id="UP000186940"/>
    </source>
</evidence>
<dbReference type="SUPFAM" id="SSF53448">
    <property type="entry name" value="Nucleotide-diphospho-sugar transferases"/>
    <property type="match status" value="1"/>
</dbReference>
<feature type="domain" description="MobA-like NTP transferase" evidence="2">
    <location>
        <begin position="3"/>
        <end position="116"/>
    </location>
</feature>